<sequence>MLECQIDKLKEGDRLAKAVIGKNGVIILCEGTELTTFYIKRLKEMGVNRVLVKHCPFNVQTQPAPSVVLPPTTAKQRNDLYGELVNRLNRHAFCPEHGDSVKDRRFKRRYRRALADALAHPSVADWMNKLEQFDELIFGHAVNVSILSMMIGDEYGYTEAQLLELLLGSLLFDVGMTIMPRELVTGHGTLSDSDRHLLNQHAELGYRLLADIKGMPWQSAVVSLAHHERFDGSGYPFGTKGNDIPEYARIVALADSYDALTSPRRYRSSYRADDVVEFLYGAGNYYFDASLVKLFLQRLKAFPLSSVLTLSSGQTGIVTSYRSSIAHRPVVRIITEASGQSVGTPYELDLSRSSTITVLHAASQA</sequence>
<dbReference type="RefSeq" id="WP_181376463.1">
    <property type="nucleotide sequence ID" value="NZ_BDQX01000054.1"/>
</dbReference>
<dbReference type="PANTHER" id="PTHR43155:SF2">
    <property type="entry name" value="CYCLIC DI-GMP PHOSPHODIESTERASE PA4108"/>
    <property type="match status" value="1"/>
</dbReference>
<evidence type="ECO:0000259" key="1">
    <source>
        <dbReference type="PROSITE" id="PS51832"/>
    </source>
</evidence>
<feature type="domain" description="HD-GYP" evidence="1">
    <location>
        <begin position="115"/>
        <end position="311"/>
    </location>
</feature>
<evidence type="ECO:0000313" key="3">
    <source>
        <dbReference type="Proteomes" id="UP000245202"/>
    </source>
</evidence>
<dbReference type="Pfam" id="PF13487">
    <property type="entry name" value="HD_5"/>
    <property type="match status" value="1"/>
</dbReference>
<dbReference type="InterPro" id="IPR037522">
    <property type="entry name" value="HD_GYP_dom"/>
</dbReference>
<evidence type="ECO:0000313" key="2">
    <source>
        <dbReference type="EMBL" id="GBG06786.1"/>
    </source>
</evidence>
<name>A0A2R5EJJ1_9BACL</name>
<gene>
    <name evidence="2" type="ORF">PAT3040_01324</name>
</gene>
<organism evidence="2 3">
    <name type="scientific">Paenibacillus agaridevorans</name>
    <dbReference type="NCBI Taxonomy" id="171404"/>
    <lineage>
        <taxon>Bacteria</taxon>
        <taxon>Bacillati</taxon>
        <taxon>Bacillota</taxon>
        <taxon>Bacilli</taxon>
        <taxon>Bacillales</taxon>
        <taxon>Paenibacillaceae</taxon>
        <taxon>Paenibacillus</taxon>
    </lineage>
</organism>
<proteinExistence type="predicted"/>
<dbReference type="PANTHER" id="PTHR43155">
    <property type="entry name" value="CYCLIC DI-GMP PHOSPHODIESTERASE PA4108-RELATED"/>
    <property type="match status" value="1"/>
</dbReference>
<dbReference type="CDD" id="cd00077">
    <property type="entry name" value="HDc"/>
    <property type="match status" value="1"/>
</dbReference>
<accession>A0A2R5EJJ1</accession>
<dbReference type="Proteomes" id="UP000245202">
    <property type="component" value="Unassembled WGS sequence"/>
</dbReference>
<comment type="caution">
    <text evidence="2">The sequence shown here is derived from an EMBL/GenBank/DDBJ whole genome shotgun (WGS) entry which is preliminary data.</text>
</comment>
<dbReference type="AlphaFoldDB" id="A0A2R5EJJ1"/>
<keyword evidence="3" id="KW-1185">Reference proteome</keyword>
<protein>
    <recommendedName>
        <fullName evidence="1">HD-GYP domain-containing protein</fullName>
    </recommendedName>
</protein>
<reference evidence="2 3" key="1">
    <citation type="submission" date="2017-08" db="EMBL/GenBank/DDBJ databases">
        <title>Substantial Increase in Enzyme Production by Combined Drug-Resistance Mutations in Paenibacillus agaridevorans.</title>
        <authorList>
            <person name="Tanaka Y."/>
            <person name="Funane K."/>
            <person name="Hosaka T."/>
            <person name="Shiwa Y."/>
            <person name="Fujita N."/>
            <person name="Miyazaki T."/>
            <person name="Yoshikawa H."/>
            <person name="Murakami K."/>
            <person name="Kasahara K."/>
            <person name="Inaoka T."/>
            <person name="Hiraga Y."/>
            <person name="Ochi K."/>
        </authorList>
    </citation>
    <scope>NUCLEOTIDE SEQUENCE [LARGE SCALE GENOMIC DNA]</scope>
    <source>
        <strain evidence="2 3">T-3040</strain>
    </source>
</reference>
<dbReference type="PROSITE" id="PS51832">
    <property type="entry name" value="HD_GYP"/>
    <property type="match status" value="1"/>
</dbReference>
<dbReference type="InterPro" id="IPR003607">
    <property type="entry name" value="HD/PDEase_dom"/>
</dbReference>
<dbReference type="Gene3D" id="1.10.3210.10">
    <property type="entry name" value="Hypothetical protein af1432"/>
    <property type="match status" value="1"/>
</dbReference>
<dbReference type="SUPFAM" id="SSF109604">
    <property type="entry name" value="HD-domain/PDEase-like"/>
    <property type="match status" value="1"/>
</dbReference>
<dbReference type="EMBL" id="BDQX01000054">
    <property type="protein sequence ID" value="GBG06786.1"/>
    <property type="molecule type" value="Genomic_DNA"/>
</dbReference>
<dbReference type="SMART" id="SM00471">
    <property type="entry name" value="HDc"/>
    <property type="match status" value="1"/>
</dbReference>